<proteinExistence type="predicted"/>
<dbReference type="InParanoid" id="A0A0V0R7H1"/>
<dbReference type="EMBL" id="LDAU01000040">
    <property type="protein sequence ID" value="KRX10104.1"/>
    <property type="molecule type" value="Genomic_DNA"/>
</dbReference>
<evidence type="ECO:0000313" key="1">
    <source>
        <dbReference type="EMBL" id="KRX10104.1"/>
    </source>
</evidence>
<dbReference type="Proteomes" id="UP000054937">
    <property type="component" value="Unassembled WGS sequence"/>
</dbReference>
<name>A0A0V0R7H1_PSEPJ</name>
<comment type="caution">
    <text evidence="1">The sequence shown here is derived from an EMBL/GenBank/DDBJ whole genome shotgun (WGS) entry which is preliminary data.</text>
</comment>
<protein>
    <submittedName>
        <fullName evidence="1">Uncharacterized protein</fullName>
    </submittedName>
</protein>
<sequence length="221" mass="26337">MFKTTKQLKQYTKKFPNSKNLFSINFCSQNQNIKHEYKPVYLNQQSKSNSILDKDILEQLKQINKLKDELNDPDNIYKNLEKIKVDPEQYNNFPHLQKGQTEINLKQEKNYKNLFLNEFGIANRGDPLYNKKYILFQGNFVDDNEVVVDVENFNIKEYDMLNDKASSVEKDGRRFIKQQLEGNEVYTPIDDETYNFLQNEIQIERLTKSINQNKKELQNMD</sequence>
<reference evidence="1 2" key="1">
    <citation type="journal article" date="2015" name="Sci. Rep.">
        <title>Genome of the facultative scuticociliatosis pathogen Pseudocohnilembus persalinus provides insight into its virulence through horizontal gene transfer.</title>
        <authorList>
            <person name="Xiong J."/>
            <person name="Wang G."/>
            <person name="Cheng J."/>
            <person name="Tian M."/>
            <person name="Pan X."/>
            <person name="Warren A."/>
            <person name="Jiang C."/>
            <person name="Yuan D."/>
            <person name="Miao W."/>
        </authorList>
    </citation>
    <scope>NUCLEOTIDE SEQUENCE [LARGE SCALE GENOMIC DNA]</scope>
    <source>
        <strain evidence="1">36N120E</strain>
    </source>
</reference>
<evidence type="ECO:0000313" key="2">
    <source>
        <dbReference type="Proteomes" id="UP000054937"/>
    </source>
</evidence>
<gene>
    <name evidence="1" type="ORF">PPERSA_08507</name>
</gene>
<dbReference type="AlphaFoldDB" id="A0A0V0R7H1"/>
<organism evidence="1 2">
    <name type="scientific">Pseudocohnilembus persalinus</name>
    <name type="common">Ciliate</name>
    <dbReference type="NCBI Taxonomy" id="266149"/>
    <lineage>
        <taxon>Eukaryota</taxon>
        <taxon>Sar</taxon>
        <taxon>Alveolata</taxon>
        <taxon>Ciliophora</taxon>
        <taxon>Intramacronucleata</taxon>
        <taxon>Oligohymenophorea</taxon>
        <taxon>Scuticociliatia</taxon>
        <taxon>Philasterida</taxon>
        <taxon>Pseudocohnilembidae</taxon>
        <taxon>Pseudocohnilembus</taxon>
    </lineage>
</organism>
<accession>A0A0V0R7H1</accession>
<keyword evidence="2" id="KW-1185">Reference proteome</keyword>